<reference evidence="1 2" key="1">
    <citation type="submission" date="2018-12" db="EMBL/GenBank/DDBJ databases">
        <title>Cadmium resistance mechanism in endophytic bacteria Burkholderia cenocepacia YG-3.</title>
        <authorList>
            <person name="Zhang X."/>
            <person name="Wang X."/>
            <person name="Zhu Y."/>
        </authorList>
    </citation>
    <scope>NUCLEOTIDE SEQUENCE [LARGE SCALE GENOMIC DNA]</scope>
    <source>
        <strain evidence="1 2">YG-3</strain>
    </source>
</reference>
<dbReference type="RefSeq" id="WP_126369814.1">
    <property type="nucleotide sequence ID" value="NZ_CP034547.1"/>
</dbReference>
<gene>
    <name evidence="1" type="ORF">D5R55_36935</name>
</gene>
<evidence type="ECO:0000313" key="1">
    <source>
        <dbReference type="EMBL" id="AZQ56349.1"/>
    </source>
</evidence>
<dbReference type="Proteomes" id="UP000277191">
    <property type="component" value="Chromosome 3"/>
</dbReference>
<dbReference type="PANTHER" id="PTHR33835">
    <property type="entry name" value="YALI0C07656P"/>
    <property type="match status" value="1"/>
</dbReference>
<dbReference type="Gene3D" id="3.60.15.10">
    <property type="entry name" value="Ribonuclease Z/Hydroxyacylglutathione hydrolase-like"/>
    <property type="match status" value="1"/>
</dbReference>
<organism evidence="1 2">
    <name type="scientific">Burkholderia cenocepacia</name>
    <dbReference type="NCBI Taxonomy" id="95486"/>
    <lineage>
        <taxon>Bacteria</taxon>
        <taxon>Pseudomonadati</taxon>
        <taxon>Pseudomonadota</taxon>
        <taxon>Betaproteobacteria</taxon>
        <taxon>Burkholderiales</taxon>
        <taxon>Burkholderiaceae</taxon>
        <taxon>Burkholderia</taxon>
        <taxon>Burkholderia cepacia complex</taxon>
    </lineage>
</organism>
<name>A0A3Q9FE84_9BURK</name>
<accession>A0A3Q9FE84</accession>
<evidence type="ECO:0000313" key="2">
    <source>
        <dbReference type="Proteomes" id="UP000277191"/>
    </source>
</evidence>
<proteinExistence type="predicted"/>
<dbReference type="AlphaFoldDB" id="A0A3Q9FE84"/>
<dbReference type="EMBL" id="CP034547">
    <property type="protein sequence ID" value="AZQ56349.1"/>
    <property type="molecule type" value="Genomic_DNA"/>
</dbReference>
<dbReference type="SUPFAM" id="SSF56281">
    <property type="entry name" value="Metallo-hydrolase/oxidoreductase"/>
    <property type="match status" value="1"/>
</dbReference>
<dbReference type="InterPro" id="IPR025638">
    <property type="entry name" value="DUF4336"/>
</dbReference>
<dbReference type="PANTHER" id="PTHR33835:SF1">
    <property type="entry name" value="METALLO-BETA-LACTAMASE DOMAIN-CONTAINING PROTEIN"/>
    <property type="match status" value="1"/>
</dbReference>
<dbReference type="InterPro" id="IPR036866">
    <property type="entry name" value="RibonucZ/Hydroxyglut_hydro"/>
</dbReference>
<protein>
    <submittedName>
        <fullName evidence="1">DUF4336 domain-containing protein</fullName>
    </submittedName>
</protein>
<sequence length="226" mass="25260">MDDDLQEFVEGIWIVSAPHSFLGLHVGTRMTVIRLSSGKLVLHSPVPTSIATRAAIAELGPVAHIVCPNLFHHMYAAEAVAAFPAALLHGPADLWRKRRDLPFGAELSETPHPDWKGVLLPLTIQGCLLRETVFFHPATRTLITSDLVENFHQASHWLTRQYLRLGGLLGQVGWHPLLRVVYRDRAAARASVDRLLEWPFERVVIAHGEPLLHDARALVREGMAWL</sequence>
<dbReference type="Pfam" id="PF14234">
    <property type="entry name" value="DUF4336"/>
    <property type="match status" value="1"/>
</dbReference>